<protein>
    <submittedName>
        <fullName evidence="3">Methyltransferase family protein</fullName>
    </submittedName>
</protein>
<dbReference type="Pfam" id="PF08241">
    <property type="entry name" value="Methyltransf_11"/>
    <property type="match status" value="1"/>
</dbReference>
<dbReference type="Proteomes" id="UP000318336">
    <property type="component" value="Unassembled WGS sequence"/>
</dbReference>
<accession>A0A542XFR0</accession>
<dbReference type="RefSeq" id="WP_142007017.1">
    <property type="nucleotide sequence ID" value="NZ_CAJTBP010000001.1"/>
</dbReference>
<dbReference type="GO" id="GO:0032259">
    <property type="term" value="P:methylation"/>
    <property type="evidence" value="ECO:0007669"/>
    <property type="project" value="UniProtKB-KW"/>
</dbReference>
<sequence>MITVDFKQFPITPGTTVLDVGCGQGRHSFEVLRRGADVTAFDSNESDLADVKTMFGAMELEDEVGPGGQGQVQHGDARDMPFADGSFDRVIAAEVLEHIHEDETAMAEIARVLKPGGLAAVTVPRWWPEKVCWALSDEYHEVEGGHVRVYRRSELVERLERAGLELVGGHHAHALHSPYWWLKCAVGPDTENAATRAYHRLLVWDLMKAPRLTRWSEAALNPVLGKSVAVYLRKPEAR</sequence>
<evidence type="ECO:0000313" key="4">
    <source>
        <dbReference type="Proteomes" id="UP000318336"/>
    </source>
</evidence>
<organism evidence="3 4">
    <name type="scientific">Barrientosiimonas humi</name>
    <dbReference type="NCBI Taxonomy" id="999931"/>
    <lineage>
        <taxon>Bacteria</taxon>
        <taxon>Bacillati</taxon>
        <taxon>Actinomycetota</taxon>
        <taxon>Actinomycetes</taxon>
        <taxon>Micrococcales</taxon>
        <taxon>Dermacoccaceae</taxon>
        <taxon>Barrientosiimonas</taxon>
    </lineage>
</organism>
<gene>
    <name evidence="3" type="ORF">FB554_2827</name>
</gene>
<keyword evidence="1 3" id="KW-0808">Transferase</keyword>
<dbReference type="SUPFAM" id="SSF53335">
    <property type="entry name" value="S-adenosyl-L-methionine-dependent methyltransferases"/>
    <property type="match status" value="1"/>
</dbReference>
<keyword evidence="4" id="KW-1185">Reference proteome</keyword>
<reference evidence="3 4" key="1">
    <citation type="submission" date="2019-06" db="EMBL/GenBank/DDBJ databases">
        <title>Sequencing the genomes of 1000 actinobacteria strains.</title>
        <authorList>
            <person name="Klenk H.-P."/>
        </authorList>
    </citation>
    <scope>NUCLEOTIDE SEQUENCE [LARGE SCALE GENOMIC DNA]</scope>
    <source>
        <strain evidence="3 4">DSM 24617</strain>
    </source>
</reference>
<keyword evidence="3" id="KW-0489">Methyltransferase</keyword>
<name>A0A542XFR0_9MICO</name>
<feature type="domain" description="Methyltransferase type 11" evidence="2">
    <location>
        <begin position="18"/>
        <end position="120"/>
    </location>
</feature>
<dbReference type="GO" id="GO:0008757">
    <property type="term" value="F:S-adenosylmethionine-dependent methyltransferase activity"/>
    <property type="evidence" value="ECO:0007669"/>
    <property type="project" value="InterPro"/>
</dbReference>
<dbReference type="InterPro" id="IPR013216">
    <property type="entry name" value="Methyltransf_11"/>
</dbReference>
<dbReference type="EMBL" id="VFOK01000001">
    <property type="protein sequence ID" value="TQL34650.1"/>
    <property type="molecule type" value="Genomic_DNA"/>
</dbReference>
<evidence type="ECO:0000259" key="2">
    <source>
        <dbReference type="Pfam" id="PF08241"/>
    </source>
</evidence>
<dbReference type="PANTHER" id="PTHR44068:SF11">
    <property type="entry name" value="GERANYL DIPHOSPHATE 2-C-METHYLTRANSFERASE"/>
    <property type="match status" value="1"/>
</dbReference>
<dbReference type="OrthoDB" id="9810247at2"/>
<dbReference type="InterPro" id="IPR029063">
    <property type="entry name" value="SAM-dependent_MTases_sf"/>
</dbReference>
<dbReference type="AlphaFoldDB" id="A0A542XFR0"/>
<dbReference type="InterPro" id="IPR050447">
    <property type="entry name" value="Erg6_SMT_methyltransf"/>
</dbReference>
<evidence type="ECO:0000313" key="3">
    <source>
        <dbReference type="EMBL" id="TQL34650.1"/>
    </source>
</evidence>
<dbReference type="PANTHER" id="PTHR44068">
    <property type="entry name" value="ZGC:194242"/>
    <property type="match status" value="1"/>
</dbReference>
<comment type="caution">
    <text evidence="3">The sequence shown here is derived from an EMBL/GenBank/DDBJ whole genome shotgun (WGS) entry which is preliminary data.</text>
</comment>
<dbReference type="CDD" id="cd02440">
    <property type="entry name" value="AdoMet_MTases"/>
    <property type="match status" value="1"/>
</dbReference>
<dbReference type="Gene3D" id="3.40.50.150">
    <property type="entry name" value="Vaccinia Virus protein VP39"/>
    <property type="match status" value="1"/>
</dbReference>
<proteinExistence type="predicted"/>
<evidence type="ECO:0000256" key="1">
    <source>
        <dbReference type="ARBA" id="ARBA00022679"/>
    </source>
</evidence>